<accession>A0ACA9JYU6</accession>
<dbReference type="EMBL" id="CAJVPW010000093">
    <property type="protein sequence ID" value="CAG8442628.1"/>
    <property type="molecule type" value="Genomic_DNA"/>
</dbReference>
<evidence type="ECO:0000313" key="1">
    <source>
        <dbReference type="EMBL" id="CAG8442628.1"/>
    </source>
</evidence>
<gene>
    <name evidence="1" type="ORF">SPELUC_LOCUS289</name>
</gene>
<protein>
    <submittedName>
        <fullName evidence="1">8849_t:CDS:1</fullName>
    </submittedName>
</protein>
<evidence type="ECO:0000313" key="2">
    <source>
        <dbReference type="Proteomes" id="UP000789366"/>
    </source>
</evidence>
<name>A0ACA9JYU6_9GLOM</name>
<organism evidence="1 2">
    <name type="scientific">Cetraspora pellucida</name>
    <dbReference type="NCBI Taxonomy" id="1433469"/>
    <lineage>
        <taxon>Eukaryota</taxon>
        <taxon>Fungi</taxon>
        <taxon>Fungi incertae sedis</taxon>
        <taxon>Mucoromycota</taxon>
        <taxon>Glomeromycotina</taxon>
        <taxon>Glomeromycetes</taxon>
        <taxon>Diversisporales</taxon>
        <taxon>Gigasporaceae</taxon>
        <taxon>Cetraspora</taxon>
    </lineage>
</organism>
<dbReference type="Proteomes" id="UP000789366">
    <property type="component" value="Unassembled WGS sequence"/>
</dbReference>
<keyword evidence="2" id="KW-1185">Reference proteome</keyword>
<proteinExistence type="predicted"/>
<reference evidence="1" key="1">
    <citation type="submission" date="2021-06" db="EMBL/GenBank/DDBJ databases">
        <authorList>
            <person name="Kallberg Y."/>
            <person name="Tangrot J."/>
            <person name="Rosling A."/>
        </authorList>
    </citation>
    <scope>NUCLEOTIDE SEQUENCE</scope>
    <source>
        <strain evidence="1">28 12/20/2015</strain>
    </source>
</reference>
<comment type="caution">
    <text evidence="1">The sequence shown here is derived from an EMBL/GenBank/DDBJ whole genome shotgun (WGS) entry which is preliminary data.</text>
</comment>
<feature type="non-terminal residue" evidence="1">
    <location>
        <position position="1"/>
    </location>
</feature>
<sequence>IWNHYRFPYALHILDGKIRTLQDKSLDNSKKSDELTMNEIIQILDHQYMSIDDNESLTHHVFFWLCLLCGLRGRDAYRLSRKDLEHY</sequence>